<keyword evidence="1" id="KW-0175">Coiled coil</keyword>
<reference evidence="3" key="1">
    <citation type="submission" date="2020-10" db="EMBL/GenBank/DDBJ databases">
        <title>Sequencing the genomes of 1000 actinobacteria strains.</title>
        <authorList>
            <person name="Klenk H.-P."/>
        </authorList>
    </citation>
    <scope>NUCLEOTIDE SEQUENCE</scope>
    <source>
        <strain evidence="3">DSM 45354</strain>
    </source>
</reference>
<evidence type="ECO:0000256" key="1">
    <source>
        <dbReference type="SAM" id="Coils"/>
    </source>
</evidence>
<dbReference type="NCBIfam" id="TIGR02680">
    <property type="entry name" value="TIGR02680 family protein"/>
    <property type="match status" value="1"/>
</dbReference>
<proteinExistence type="predicted"/>
<gene>
    <name evidence="3" type="ORF">HEB94_001391</name>
</gene>
<feature type="coiled-coil region" evidence="1">
    <location>
        <begin position="286"/>
        <end position="334"/>
    </location>
</feature>
<evidence type="ECO:0000313" key="3">
    <source>
        <dbReference type="EMBL" id="MBE1604543.1"/>
    </source>
</evidence>
<keyword evidence="4" id="KW-1185">Reference proteome</keyword>
<accession>A0A927MTI1</accession>
<feature type="coiled-coil region" evidence="1">
    <location>
        <begin position="915"/>
        <end position="956"/>
    </location>
</feature>
<dbReference type="EMBL" id="JADBEM010000001">
    <property type="protein sequence ID" value="MBE1604543.1"/>
    <property type="molecule type" value="Genomic_DNA"/>
</dbReference>
<dbReference type="Proteomes" id="UP000638648">
    <property type="component" value="Unassembled WGS sequence"/>
</dbReference>
<organism evidence="3 4">
    <name type="scientific">Actinopolymorpha pittospori</name>
    <dbReference type="NCBI Taxonomy" id="648752"/>
    <lineage>
        <taxon>Bacteria</taxon>
        <taxon>Bacillati</taxon>
        <taxon>Actinomycetota</taxon>
        <taxon>Actinomycetes</taxon>
        <taxon>Propionibacteriales</taxon>
        <taxon>Actinopolymorphaceae</taxon>
        <taxon>Actinopolymorpha</taxon>
    </lineage>
</organism>
<protein>
    <submittedName>
        <fullName evidence="3">Uncharacterized protein (TIGR02680 family)</fullName>
    </submittedName>
</protein>
<comment type="caution">
    <text evidence="3">The sequence shown here is derived from an EMBL/GenBank/DDBJ whole genome shotgun (WGS) entry which is preliminary data.</text>
</comment>
<feature type="region of interest" description="Disordered" evidence="2">
    <location>
        <begin position="611"/>
        <end position="635"/>
    </location>
</feature>
<feature type="compositionally biased region" description="Basic and acidic residues" evidence="2">
    <location>
        <begin position="611"/>
        <end position="626"/>
    </location>
</feature>
<feature type="coiled-coil region" evidence="1">
    <location>
        <begin position="768"/>
        <end position="802"/>
    </location>
</feature>
<evidence type="ECO:0000313" key="4">
    <source>
        <dbReference type="Proteomes" id="UP000638648"/>
    </source>
</evidence>
<dbReference type="RefSeq" id="WP_192749060.1">
    <property type="nucleotide sequence ID" value="NZ_BAABJL010000126.1"/>
</dbReference>
<evidence type="ECO:0000256" key="2">
    <source>
        <dbReference type="SAM" id="MobiDB-lite"/>
    </source>
</evidence>
<dbReference type="SUPFAM" id="SSF52540">
    <property type="entry name" value="P-loop containing nucleoside triphosphate hydrolases"/>
    <property type="match status" value="1"/>
</dbReference>
<sequence>MTAAPLPVQARDPHRYRLARAGIHQVWQYDEQFLFGDGRLLLRGKNGAGKSKALEMLLPFLLDGDSRRLDAAGGAKTTLKWLMLSGWSGGTNRLGYLWLEFVRTTPEGGTERLTLGAAVKASTSTGEARTTYFVTSLEVGEELPLPDPRRRPSLEQLRDLVGPAHCYERATDYRARVARELFGLTDLARYRNLIHLLYNLRRPTIGDKIESGELVTVLGEALPPLDDDVLDKVAHNLDDLDSVREELGRLEQTNAALTTFLTSYRGYLRGVLRARVGSVRDALGDLREKRRAAGTAERVLSELTEKERTAQRQASELDQLRDDADTELRALRDSAAYRALGDLRDRRRLVAAVEATAGSRWTTATIARSAEESAAQRLREESEQIGAELTDLRTGVRDGRRLARACGLDEALVAELPASRTSTLVAAATVVLTDDAGSSHEIVRPAAHTLDDGLPDAVQGWRAALSEAATVTTARRRSATQLLADLGKLAEADARAGLLREHAERLDAEVGEARTRQTARSAAVVEASDTYAADVTSWARRLPDPTRVTALVTLPDDNELPLEERALDRGAAERIADTGHEIAAPILGSYDERRDEILAREGAIRTDLDTARAERSRWERDHDPEPPRSAYSGAVRDPNTGAPLFLLLDFDETFPEQDRPGMEAALEASGLLNAWVCADGTVLAPDTHEILVHPDQPVPGPHLAAALRPVPGHGVSGPALHHLLRCIGLGESTSAPSWISTGGRWQLGALRGAHHKDRAEYIGASVRAATRERRIAELTTRIEDLRASLAEQAAAREEVERGRDRLRGALRDIPNGQNLATAWAAYDAAVEETGRLAAALSTATRDAETAWSAAVSLRSRAQAHATADGLPFGRDLLVQTLGDLGRLLDALRRFDSSAGRIVVRLGTHQANRTSWAQARQKREKAESEYDEARRDLDTARQELHTLETAIGASEQEILAQEAAAAARLTEATRSLPAARHTLSVVHDDRIRAEQERDQALAALAEKEQAVLAGSGRLRRPLGLPGLTAAANLGGLETEVAAFDESQDGSVRSRVKALGDLTDAVESRLGPTRHDVSDSTILGHGERMRDGLSGGYDAEVSEVDGIKRFALHDDTGAHDVAVVGQRIQAAADEARLRLSTREQEVFERYLLGELGDHLARQLLAARNLLHTMNDTLEDVRSSHGIGARLRWELPKDTDADVKAAVGLLDHVSALRSREQSAQLRDVLRRRIEDARQAEPSAGYATHLRVALDYRSWFTFTVMVTDTATPSERRLSHRTALSQGEQRVVAYLVLFAAAAAHFASVARSAPTAPRLILLDDAFAKVDEPTHGRLLGLLVSLDLDFVITSERLWGCFSTVPSLHIYECLRDPLARGVATVHFTWDGKSRRLVGV</sequence>
<dbReference type="InterPro" id="IPR013496">
    <property type="entry name" value="CHP02680"/>
</dbReference>
<name>A0A927MTI1_9ACTN</name>
<dbReference type="InterPro" id="IPR027417">
    <property type="entry name" value="P-loop_NTPase"/>
</dbReference>
<dbReference type="Pfam" id="PF13558">
    <property type="entry name" value="SbcC_Walker_B"/>
    <property type="match status" value="1"/>
</dbReference>